<gene>
    <name evidence="1" type="ORF">Nepgr_005643</name>
</gene>
<proteinExistence type="predicted"/>
<comment type="caution">
    <text evidence="1">The sequence shown here is derived from an EMBL/GenBank/DDBJ whole genome shotgun (WGS) entry which is preliminary data.</text>
</comment>
<evidence type="ECO:0000313" key="1">
    <source>
        <dbReference type="EMBL" id="GMH03804.1"/>
    </source>
</evidence>
<dbReference type="EMBL" id="BSYO01000004">
    <property type="protein sequence ID" value="GMH03804.1"/>
    <property type="molecule type" value="Genomic_DNA"/>
</dbReference>
<sequence>MTGMRKSIGEPTIPSVFTAPGVQVIEEVARLTSSVQIPEINVRLELAIFSGLPTLSEIFIEPRIEEALGAVVISDSTKSARLQDRIQEVAPTFEASSEHVVYPSIDPAKIRPQPDVNPPRLEKEIHCPEISTSNPIDVQERIRPDWMNIPASFSHPSPGSHLDRVSTSVLKISLNEIALNARFFQASIR</sequence>
<dbReference type="AlphaFoldDB" id="A0AAD3S3Z2"/>
<accession>A0AAD3S3Z2</accession>
<name>A0AAD3S3Z2_NEPGR</name>
<protein>
    <submittedName>
        <fullName evidence="1">Uncharacterized protein</fullName>
    </submittedName>
</protein>
<organism evidence="1 2">
    <name type="scientific">Nepenthes gracilis</name>
    <name type="common">Slender pitcher plant</name>
    <dbReference type="NCBI Taxonomy" id="150966"/>
    <lineage>
        <taxon>Eukaryota</taxon>
        <taxon>Viridiplantae</taxon>
        <taxon>Streptophyta</taxon>
        <taxon>Embryophyta</taxon>
        <taxon>Tracheophyta</taxon>
        <taxon>Spermatophyta</taxon>
        <taxon>Magnoliopsida</taxon>
        <taxon>eudicotyledons</taxon>
        <taxon>Gunneridae</taxon>
        <taxon>Pentapetalae</taxon>
        <taxon>Caryophyllales</taxon>
        <taxon>Nepenthaceae</taxon>
        <taxon>Nepenthes</taxon>
    </lineage>
</organism>
<evidence type="ECO:0000313" key="2">
    <source>
        <dbReference type="Proteomes" id="UP001279734"/>
    </source>
</evidence>
<reference evidence="1" key="1">
    <citation type="submission" date="2023-05" db="EMBL/GenBank/DDBJ databases">
        <title>Nepenthes gracilis genome sequencing.</title>
        <authorList>
            <person name="Fukushima K."/>
        </authorList>
    </citation>
    <scope>NUCLEOTIDE SEQUENCE</scope>
    <source>
        <strain evidence="1">SING2019-196</strain>
    </source>
</reference>
<dbReference type="Proteomes" id="UP001279734">
    <property type="component" value="Unassembled WGS sequence"/>
</dbReference>
<keyword evidence="2" id="KW-1185">Reference proteome</keyword>